<evidence type="ECO:0008006" key="3">
    <source>
        <dbReference type="Google" id="ProtNLM"/>
    </source>
</evidence>
<reference evidence="1 2" key="1">
    <citation type="journal article" date="2020" name="Biotechnol. Biofuels">
        <title>New insights from the biogas microbiome by comprehensive genome-resolved metagenomics of nearly 1600 species originating from multiple anaerobic digesters.</title>
        <authorList>
            <person name="Campanaro S."/>
            <person name="Treu L."/>
            <person name="Rodriguez-R L.M."/>
            <person name="Kovalovszki A."/>
            <person name="Ziels R.M."/>
            <person name="Maus I."/>
            <person name="Zhu X."/>
            <person name="Kougias P.G."/>
            <person name="Basile A."/>
            <person name="Luo G."/>
            <person name="Schluter A."/>
            <person name="Konstantinidis K.T."/>
            <person name="Angelidaki I."/>
        </authorList>
    </citation>
    <scope>NUCLEOTIDE SEQUENCE [LARGE SCALE GENOMIC DNA]</scope>
    <source>
        <strain evidence="1">AS05jafATM_89</strain>
    </source>
</reference>
<dbReference type="InterPro" id="IPR027268">
    <property type="entry name" value="Peptidase_M4/M1_CTD_sf"/>
</dbReference>
<dbReference type="SUPFAM" id="SSF55486">
    <property type="entry name" value="Metalloproteases ('zincins'), catalytic domain"/>
    <property type="match status" value="1"/>
</dbReference>
<protein>
    <recommendedName>
        <fullName evidence="3">Peptidase MA-like domain-containing protein</fullName>
    </recommendedName>
</protein>
<proteinExistence type="predicted"/>
<dbReference type="EMBL" id="DUTP01000002">
    <property type="protein sequence ID" value="HHX99222.1"/>
    <property type="molecule type" value="Genomic_DNA"/>
</dbReference>
<dbReference type="Gene3D" id="1.10.390.10">
    <property type="entry name" value="Neutral Protease Domain 2"/>
    <property type="match status" value="1"/>
</dbReference>
<dbReference type="AlphaFoldDB" id="A0A832QGY0"/>
<comment type="caution">
    <text evidence="1">The sequence shown here is derived from an EMBL/GenBank/DDBJ whole genome shotgun (WGS) entry which is preliminary data.</text>
</comment>
<organism evidence="1 2">
    <name type="scientific">Candidatus Dojkabacteria bacterium</name>
    <dbReference type="NCBI Taxonomy" id="2099670"/>
    <lineage>
        <taxon>Bacteria</taxon>
        <taxon>Candidatus Dojkabacteria</taxon>
    </lineage>
</organism>
<evidence type="ECO:0000313" key="2">
    <source>
        <dbReference type="Proteomes" id="UP000576550"/>
    </source>
</evidence>
<name>A0A832QGY0_9BACT</name>
<sequence>MSKVFKLQFQKSNSKKIDSFYKKAMEELSEFYQLNWNRNTPFIYLVDSREDYDKLNGFKTEPWVVASAFENGVLMLSPESYEKESTHKYSDDEYFSLIKHEFSHLFYNIFAKNNYPVWLNEGFAIYSSGQLATKKRPKKLSKFLNYYSQGGTDVYEESGFVVEGLIKEFGKEKVLKFIKLLPNVRGERVFKEAFEKFFDLELSYESIQELL</sequence>
<accession>A0A832QGY0</accession>
<gene>
    <name evidence="1" type="ORF">GX533_00865</name>
</gene>
<evidence type="ECO:0000313" key="1">
    <source>
        <dbReference type="EMBL" id="HHX99222.1"/>
    </source>
</evidence>
<dbReference type="Proteomes" id="UP000576550">
    <property type="component" value="Unassembled WGS sequence"/>
</dbReference>